<evidence type="ECO:0000313" key="2">
    <source>
        <dbReference type="EMBL" id="KAF5896185.1"/>
    </source>
</evidence>
<reference evidence="2" key="1">
    <citation type="submission" date="2020-07" db="EMBL/GenBank/DDBJ databases">
        <title>Clarias magur genome sequencing, assembly and annotation.</title>
        <authorList>
            <person name="Kushwaha B."/>
            <person name="Kumar R."/>
            <person name="Das P."/>
            <person name="Joshi C.G."/>
            <person name="Kumar D."/>
            <person name="Nagpure N.S."/>
            <person name="Pandey M."/>
            <person name="Agarwal S."/>
            <person name="Srivastava S."/>
            <person name="Singh M."/>
            <person name="Sahoo L."/>
            <person name="Jayasankar P."/>
            <person name="Meher P.K."/>
            <person name="Koringa P.G."/>
            <person name="Iquebal M.A."/>
            <person name="Das S.P."/>
            <person name="Bit A."/>
            <person name="Patnaik S."/>
            <person name="Patel N."/>
            <person name="Shah T.M."/>
            <person name="Hinsu A."/>
            <person name="Jena J.K."/>
        </authorList>
    </citation>
    <scope>NUCLEOTIDE SEQUENCE</scope>
    <source>
        <strain evidence="2">CIFAMagur01</strain>
        <tissue evidence="2">Testis</tissue>
    </source>
</reference>
<evidence type="ECO:0000256" key="1">
    <source>
        <dbReference type="SAM" id="MobiDB-lite"/>
    </source>
</evidence>
<comment type="caution">
    <text evidence="2">The sequence shown here is derived from an EMBL/GenBank/DDBJ whole genome shotgun (WGS) entry which is preliminary data.</text>
</comment>
<sequence>MTARRDREEEQSVQLVKDTSSFDDLVSESSHDLESDDVPSNSHSSVDEDSSPQDAAKKPWRKRETNTCTPTKNLTDSEKHLRNSENSDRKMVYNTNTVVALSSKVGAEQELNISKSEAESLELAQDEESDILTAKTSTVQPSSREKRTESVLESAQDSD</sequence>
<organism evidence="2 3">
    <name type="scientific">Clarias magur</name>
    <name type="common">Asian catfish</name>
    <name type="synonym">Macropteronotus magur</name>
    <dbReference type="NCBI Taxonomy" id="1594786"/>
    <lineage>
        <taxon>Eukaryota</taxon>
        <taxon>Metazoa</taxon>
        <taxon>Chordata</taxon>
        <taxon>Craniata</taxon>
        <taxon>Vertebrata</taxon>
        <taxon>Euteleostomi</taxon>
        <taxon>Actinopterygii</taxon>
        <taxon>Neopterygii</taxon>
        <taxon>Teleostei</taxon>
        <taxon>Ostariophysi</taxon>
        <taxon>Siluriformes</taxon>
        <taxon>Clariidae</taxon>
        <taxon>Clarias</taxon>
    </lineage>
</organism>
<evidence type="ECO:0000313" key="3">
    <source>
        <dbReference type="Proteomes" id="UP000727407"/>
    </source>
</evidence>
<protein>
    <submittedName>
        <fullName evidence="2">Uncharacterized protein</fullName>
    </submittedName>
</protein>
<name>A0A8J4TIU0_CLAMG</name>
<feature type="compositionally biased region" description="Basic and acidic residues" evidence="1">
    <location>
        <begin position="75"/>
        <end position="90"/>
    </location>
</feature>
<feature type="region of interest" description="Disordered" evidence="1">
    <location>
        <begin position="1"/>
        <end position="90"/>
    </location>
</feature>
<dbReference type="Proteomes" id="UP000727407">
    <property type="component" value="Unassembled WGS sequence"/>
</dbReference>
<accession>A0A8J4TIU0</accession>
<keyword evidence="3" id="KW-1185">Reference proteome</keyword>
<dbReference type="AlphaFoldDB" id="A0A8J4TIU0"/>
<feature type="region of interest" description="Disordered" evidence="1">
    <location>
        <begin position="122"/>
        <end position="159"/>
    </location>
</feature>
<proteinExistence type="predicted"/>
<feature type="compositionally biased region" description="Basic and acidic residues" evidence="1">
    <location>
        <begin position="1"/>
        <end position="10"/>
    </location>
</feature>
<feature type="non-terminal residue" evidence="2">
    <location>
        <position position="1"/>
    </location>
</feature>
<gene>
    <name evidence="2" type="ORF">DAT39_014115</name>
</gene>
<dbReference type="EMBL" id="QNUK01000287">
    <property type="protein sequence ID" value="KAF5896185.1"/>
    <property type="molecule type" value="Genomic_DNA"/>
</dbReference>